<dbReference type="Proteomes" id="UP001175211">
    <property type="component" value="Unassembled WGS sequence"/>
</dbReference>
<organism evidence="1 2">
    <name type="scientific">Armillaria tabescens</name>
    <name type="common">Ringless honey mushroom</name>
    <name type="synonym">Agaricus tabescens</name>
    <dbReference type="NCBI Taxonomy" id="1929756"/>
    <lineage>
        <taxon>Eukaryota</taxon>
        <taxon>Fungi</taxon>
        <taxon>Dikarya</taxon>
        <taxon>Basidiomycota</taxon>
        <taxon>Agaricomycotina</taxon>
        <taxon>Agaricomycetes</taxon>
        <taxon>Agaricomycetidae</taxon>
        <taxon>Agaricales</taxon>
        <taxon>Marasmiineae</taxon>
        <taxon>Physalacriaceae</taxon>
        <taxon>Desarmillaria</taxon>
    </lineage>
</organism>
<sequence>MSSLLLSLPAELLELVVFESSTPTRKALRSTCLRLESIATPLVFESLLIDTRNRRHVSKFLRNLCSGKGLAKYVQHIHLVSLKLPRKLLGLRKEREWGKPSRRCYTVYDIIEGHFVSQSTAFLDLANSASSCSASDKRIFTNTALWRSLSHITSLSISSLGWQTEKVRPQSSSYWSHRSQFPPVMDVSNTRAPSSARAPASLHSPYITHSIPMTDSIHSPLPSSFCSAVPNRCASPLYLSPAISPSVLRKCPRSFRTSVTFSHSPSTWTLSRVNSGSR</sequence>
<evidence type="ECO:0008006" key="3">
    <source>
        <dbReference type="Google" id="ProtNLM"/>
    </source>
</evidence>
<dbReference type="EMBL" id="JAUEPS010000015">
    <property type="protein sequence ID" value="KAK0459299.1"/>
    <property type="molecule type" value="Genomic_DNA"/>
</dbReference>
<keyword evidence="2" id="KW-1185">Reference proteome</keyword>
<dbReference type="GeneID" id="85365221"/>
<evidence type="ECO:0000313" key="1">
    <source>
        <dbReference type="EMBL" id="KAK0459299.1"/>
    </source>
</evidence>
<name>A0AA39KDR8_ARMTA</name>
<protein>
    <recommendedName>
        <fullName evidence="3">F-box domain-containing protein</fullName>
    </recommendedName>
</protein>
<evidence type="ECO:0000313" key="2">
    <source>
        <dbReference type="Proteomes" id="UP001175211"/>
    </source>
</evidence>
<comment type="caution">
    <text evidence="1">The sequence shown here is derived from an EMBL/GenBank/DDBJ whole genome shotgun (WGS) entry which is preliminary data.</text>
</comment>
<dbReference type="RefSeq" id="XP_060331525.1">
    <property type="nucleotide sequence ID" value="XM_060481673.1"/>
</dbReference>
<gene>
    <name evidence="1" type="ORF">EV420DRAFT_314280</name>
</gene>
<reference evidence="1" key="1">
    <citation type="submission" date="2023-06" db="EMBL/GenBank/DDBJ databases">
        <authorList>
            <consortium name="Lawrence Berkeley National Laboratory"/>
            <person name="Ahrendt S."/>
            <person name="Sahu N."/>
            <person name="Indic B."/>
            <person name="Wong-Bajracharya J."/>
            <person name="Merenyi Z."/>
            <person name="Ke H.-M."/>
            <person name="Monk M."/>
            <person name="Kocsube S."/>
            <person name="Drula E."/>
            <person name="Lipzen A."/>
            <person name="Balint B."/>
            <person name="Henrissat B."/>
            <person name="Andreopoulos B."/>
            <person name="Martin F.M."/>
            <person name="Harder C.B."/>
            <person name="Rigling D."/>
            <person name="Ford K.L."/>
            <person name="Foster G.D."/>
            <person name="Pangilinan J."/>
            <person name="Papanicolaou A."/>
            <person name="Barry K."/>
            <person name="LaButti K."/>
            <person name="Viragh M."/>
            <person name="Koriabine M."/>
            <person name="Yan M."/>
            <person name="Riley R."/>
            <person name="Champramary S."/>
            <person name="Plett K.L."/>
            <person name="Tsai I.J."/>
            <person name="Slot J."/>
            <person name="Sipos G."/>
            <person name="Plett J."/>
            <person name="Nagy L.G."/>
            <person name="Grigoriev I.V."/>
        </authorList>
    </citation>
    <scope>NUCLEOTIDE SEQUENCE</scope>
    <source>
        <strain evidence="1">CCBAS 213</strain>
    </source>
</reference>
<accession>A0AA39KDR8</accession>
<proteinExistence type="predicted"/>
<dbReference type="AlphaFoldDB" id="A0AA39KDR8"/>